<dbReference type="InterPro" id="IPR009057">
    <property type="entry name" value="Homeodomain-like_sf"/>
</dbReference>
<dbReference type="OrthoDB" id="9802263at2"/>
<dbReference type="Pfam" id="PF12833">
    <property type="entry name" value="HTH_18"/>
    <property type="match status" value="1"/>
</dbReference>
<gene>
    <name evidence="4" type="ordered locus">Daes_0565</name>
</gene>
<dbReference type="STRING" id="643562.Daes_0565"/>
<dbReference type="eggNOG" id="COG2207">
    <property type="taxonomic scope" value="Bacteria"/>
</dbReference>
<dbReference type="InterPro" id="IPR053142">
    <property type="entry name" value="PchR_regulatory_protein"/>
</dbReference>
<evidence type="ECO:0000256" key="2">
    <source>
        <dbReference type="ARBA" id="ARBA00023163"/>
    </source>
</evidence>
<dbReference type="EMBL" id="CP002431">
    <property type="protein sequence ID" value="ADU61584.1"/>
    <property type="molecule type" value="Genomic_DNA"/>
</dbReference>
<protein>
    <submittedName>
        <fullName evidence="4">Helix-turn-helix, AraC domain protein</fullName>
    </submittedName>
</protein>
<dbReference type="GO" id="GO:0003700">
    <property type="term" value="F:DNA-binding transcription factor activity"/>
    <property type="evidence" value="ECO:0007669"/>
    <property type="project" value="InterPro"/>
</dbReference>
<dbReference type="KEGG" id="das:Daes_0565"/>
<reference evidence="5" key="1">
    <citation type="submission" date="2010-12" db="EMBL/GenBank/DDBJ databases">
        <title>Complete sequence of Desulfovibrio aespoeensis Aspo-2.</title>
        <authorList>
            <consortium name="US DOE Joint Genome Institute"/>
            <person name="Lucas S."/>
            <person name="Copeland A."/>
            <person name="Lapidus A."/>
            <person name="Cheng J.-F."/>
            <person name="Goodwin L."/>
            <person name="Pitluck S."/>
            <person name="Chertkov O."/>
            <person name="Misra M."/>
            <person name="Detter J.C."/>
            <person name="Han C."/>
            <person name="Tapia R."/>
            <person name="Land M."/>
            <person name="Hauser L."/>
            <person name="Kyrpides N."/>
            <person name="Ivanova N."/>
            <person name="Ovchinnikova G."/>
            <person name="Pedersen K."/>
            <person name="Jagevall S."/>
            <person name="Hazen T."/>
            <person name="Woyke T."/>
        </authorList>
    </citation>
    <scope>NUCLEOTIDE SEQUENCE [LARGE SCALE GENOMIC DNA]</scope>
    <source>
        <strain evidence="5">ATCC 700646 / DSM 10631 / Aspo-2</strain>
    </source>
</reference>
<dbReference type="PANTHER" id="PTHR47893">
    <property type="entry name" value="REGULATORY PROTEIN PCHR"/>
    <property type="match status" value="1"/>
</dbReference>
<dbReference type="InterPro" id="IPR018060">
    <property type="entry name" value="HTH_AraC"/>
</dbReference>
<feature type="domain" description="HTH araC/xylS-type" evidence="3">
    <location>
        <begin position="253"/>
        <end position="351"/>
    </location>
</feature>
<dbReference type="GO" id="GO:0043565">
    <property type="term" value="F:sequence-specific DNA binding"/>
    <property type="evidence" value="ECO:0007669"/>
    <property type="project" value="InterPro"/>
</dbReference>
<proteinExistence type="predicted"/>
<dbReference type="AlphaFoldDB" id="E6VYC6"/>
<keyword evidence="2" id="KW-0804">Transcription</keyword>
<reference evidence="4 5" key="2">
    <citation type="journal article" date="2014" name="Genome Announc.">
        <title>Complete Genome Sequence of the Subsurface, Mesophilic Sulfate-Reducing Bacterium Desulfovibrio aespoeensis Aspo-2.</title>
        <authorList>
            <person name="Pedersen K."/>
            <person name="Bengtsson A."/>
            <person name="Edlund J."/>
            <person name="Rabe L."/>
            <person name="Hazen T."/>
            <person name="Chakraborty R."/>
            <person name="Goodwin L."/>
            <person name="Shapiro N."/>
        </authorList>
    </citation>
    <scope>NUCLEOTIDE SEQUENCE [LARGE SCALE GENOMIC DNA]</scope>
    <source>
        <strain evidence="5">ATCC 700646 / DSM 10631 / Aspo-2</strain>
    </source>
</reference>
<evidence type="ECO:0000259" key="3">
    <source>
        <dbReference type="PROSITE" id="PS01124"/>
    </source>
</evidence>
<dbReference type="Proteomes" id="UP000002191">
    <property type="component" value="Chromosome"/>
</dbReference>
<dbReference type="SMART" id="SM00342">
    <property type="entry name" value="HTH_ARAC"/>
    <property type="match status" value="1"/>
</dbReference>
<evidence type="ECO:0000256" key="1">
    <source>
        <dbReference type="ARBA" id="ARBA00023015"/>
    </source>
</evidence>
<keyword evidence="1" id="KW-0805">Transcription regulation</keyword>
<dbReference type="HOGENOM" id="CLU_833485_0_0_7"/>
<keyword evidence="5" id="KW-1185">Reference proteome</keyword>
<evidence type="ECO:0000313" key="4">
    <source>
        <dbReference type="EMBL" id="ADU61584.1"/>
    </source>
</evidence>
<organism evidence="4 5">
    <name type="scientific">Pseudodesulfovibrio aespoeensis (strain ATCC 700646 / DSM 10631 / Aspo-2)</name>
    <name type="common">Desulfovibrio aespoeensis</name>
    <dbReference type="NCBI Taxonomy" id="643562"/>
    <lineage>
        <taxon>Bacteria</taxon>
        <taxon>Pseudomonadati</taxon>
        <taxon>Thermodesulfobacteriota</taxon>
        <taxon>Desulfovibrionia</taxon>
        <taxon>Desulfovibrionales</taxon>
        <taxon>Desulfovibrionaceae</taxon>
    </lineage>
</organism>
<dbReference type="RefSeq" id="WP_013513520.1">
    <property type="nucleotide sequence ID" value="NC_014844.1"/>
</dbReference>
<accession>E6VYC6</accession>
<name>E6VYC6_PSEA9</name>
<dbReference type="SUPFAM" id="SSF46689">
    <property type="entry name" value="Homeodomain-like"/>
    <property type="match status" value="2"/>
</dbReference>
<dbReference type="PROSITE" id="PS01124">
    <property type="entry name" value="HTH_ARAC_FAMILY_2"/>
    <property type="match status" value="1"/>
</dbReference>
<dbReference type="PANTHER" id="PTHR47893:SF1">
    <property type="entry name" value="REGULATORY PROTEIN PCHR"/>
    <property type="match status" value="1"/>
</dbReference>
<sequence length="351" mass="39071">MFMDLDQGAGVGDPSPMVARHREYYGSLGMFEEMPRPAQPLCSGCRWEVVQGFGAGFTEVLHLGSGPNVGICGYKFDTAPEGDYRKYCSSLQFSIMLTGSFRISSLGDGRSETVRAGDVWFSAEGAEDEVRCTHPAGELISGVSVEVSRSMLDHWLGTASCKLSRTLERMVDKRLSHREFMVCGSFPRMRCLSACHPLMQVARSLLMTEHDTVCGRLMFESRALDYLSQALALDGSLPERMQEDRSQRRKAVEAAVDILDEEWGAPPTISALSRRVGVNECYLKTDFRERTGLSIGEYVRRIRMESALALIESSRCSVLQAATFVGYSNPSHFSRAFKRFHGYLPSSCLCR</sequence>
<evidence type="ECO:0000313" key="5">
    <source>
        <dbReference type="Proteomes" id="UP000002191"/>
    </source>
</evidence>
<dbReference type="Gene3D" id="1.10.10.60">
    <property type="entry name" value="Homeodomain-like"/>
    <property type="match status" value="1"/>
</dbReference>